<evidence type="ECO:0000259" key="1">
    <source>
        <dbReference type="Pfam" id="PF13302"/>
    </source>
</evidence>
<protein>
    <recommendedName>
        <fullName evidence="1">N-acetyltransferase domain-containing protein</fullName>
    </recommendedName>
</protein>
<dbReference type="RefSeq" id="WP_271716088.1">
    <property type="nucleotide sequence ID" value="NZ_AP024169.1"/>
</dbReference>
<sequence length="190" mass="22369">MKDVYEQCPILEDKGYLLRLVEIEDAKDLLKVYSDEKAVSYFNSDNCNDNFYYQTLDRIQEAIQFWIWSYQCKAFVRWSIIDKSTNEAIGTIELFHRDSKDYFNACALLRLDLRSDYENDNCIESIVSILLSNTYDLFHCNWIATKAAPFAKERIQALELMGFHPSEEKVIGHDGTEYGDYWVCTRDCRN</sequence>
<dbReference type="SUPFAM" id="SSF55729">
    <property type="entry name" value="Acyl-CoA N-acyltransferases (Nat)"/>
    <property type="match status" value="1"/>
</dbReference>
<dbReference type="Gene3D" id="3.40.630.30">
    <property type="match status" value="1"/>
</dbReference>
<dbReference type="InterPro" id="IPR016181">
    <property type="entry name" value="Acyl_CoA_acyltransferase"/>
</dbReference>
<dbReference type="InterPro" id="IPR000182">
    <property type="entry name" value="GNAT_dom"/>
</dbReference>
<keyword evidence="3" id="KW-1185">Reference proteome</keyword>
<accession>A0A7R7EL67</accession>
<proteinExistence type="predicted"/>
<dbReference type="Pfam" id="PF13302">
    <property type="entry name" value="Acetyltransf_3"/>
    <property type="match status" value="1"/>
</dbReference>
<evidence type="ECO:0000313" key="2">
    <source>
        <dbReference type="EMBL" id="BCN30809.1"/>
    </source>
</evidence>
<dbReference type="Proteomes" id="UP000595897">
    <property type="component" value="Chromosome"/>
</dbReference>
<organism evidence="2 3">
    <name type="scientific">Anaeromicropila herbilytica</name>
    <dbReference type="NCBI Taxonomy" id="2785025"/>
    <lineage>
        <taxon>Bacteria</taxon>
        <taxon>Bacillati</taxon>
        <taxon>Bacillota</taxon>
        <taxon>Clostridia</taxon>
        <taxon>Lachnospirales</taxon>
        <taxon>Lachnospiraceae</taxon>
        <taxon>Anaeromicropila</taxon>
    </lineage>
</organism>
<dbReference type="AlphaFoldDB" id="A0A7R7EL67"/>
<name>A0A7R7EL67_9FIRM</name>
<gene>
    <name evidence="2" type="ORF">bsdtb5_21040</name>
</gene>
<dbReference type="KEGG" id="ahb:bsdtb5_21040"/>
<dbReference type="GO" id="GO:0016747">
    <property type="term" value="F:acyltransferase activity, transferring groups other than amino-acyl groups"/>
    <property type="evidence" value="ECO:0007669"/>
    <property type="project" value="InterPro"/>
</dbReference>
<dbReference type="EMBL" id="AP024169">
    <property type="protein sequence ID" value="BCN30809.1"/>
    <property type="molecule type" value="Genomic_DNA"/>
</dbReference>
<reference evidence="2 3" key="1">
    <citation type="submission" date="2020-11" db="EMBL/GenBank/DDBJ databases">
        <title>Draft genome sequencing of a Lachnospiraceae strain isolated from anoxic soil subjected to BSD treatment.</title>
        <authorList>
            <person name="Uek A."/>
            <person name="Tonouchi A."/>
        </authorList>
    </citation>
    <scope>NUCLEOTIDE SEQUENCE [LARGE SCALE GENOMIC DNA]</scope>
    <source>
        <strain evidence="2 3">TB5</strain>
    </source>
</reference>
<feature type="domain" description="N-acetyltransferase" evidence="1">
    <location>
        <begin position="17"/>
        <end position="163"/>
    </location>
</feature>
<evidence type="ECO:0000313" key="3">
    <source>
        <dbReference type="Proteomes" id="UP000595897"/>
    </source>
</evidence>